<sequence>MIWVIECGQVLGASGSIASRSDRRTVAPTLDRVLIAKLAAGLGPL</sequence>
<name>A0A5E7BU97_PSEFL</name>
<evidence type="ECO:0000313" key="1">
    <source>
        <dbReference type="EMBL" id="VVN88271.1"/>
    </source>
</evidence>
<reference evidence="1 2" key="1">
    <citation type="submission" date="2019-09" db="EMBL/GenBank/DDBJ databases">
        <authorList>
            <person name="Chandra G."/>
            <person name="Truman W A."/>
        </authorList>
    </citation>
    <scope>NUCLEOTIDE SEQUENCE [LARGE SCALE GENOMIC DNA]</scope>
    <source>
        <strain evidence="1">PS691</strain>
    </source>
</reference>
<accession>A0A5E7BU97</accession>
<proteinExistence type="predicted"/>
<protein>
    <submittedName>
        <fullName evidence="1">Uncharacterized protein</fullName>
    </submittedName>
</protein>
<organism evidence="1 2">
    <name type="scientific">Pseudomonas fluorescens</name>
    <dbReference type="NCBI Taxonomy" id="294"/>
    <lineage>
        <taxon>Bacteria</taxon>
        <taxon>Pseudomonadati</taxon>
        <taxon>Pseudomonadota</taxon>
        <taxon>Gammaproteobacteria</taxon>
        <taxon>Pseudomonadales</taxon>
        <taxon>Pseudomonadaceae</taxon>
        <taxon>Pseudomonas</taxon>
    </lineage>
</organism>
<evidence type="ECO:0000313" key="2">
    <source>
        <dbReference type="Proteomes" id="UP000337909"/>
    </source>
</evidence>
<dbReference type="Proteomes" id="UP000337909">
    <property type="component" value="Unassembled WGS sequence"/>
</dbReference>
<gene>
    <name evidence="1" type="ORF">PS691_01651</name>
</gene>
<dbReference type="EMBL" id="CABVHQ010000012">
    <property type="protein sequence ID" value="VVN88271.1"/>
    <property type="molecule type" value="Genomic_DNA"/>
</dbReference>
<dbReference type="AlphaFoldDB" id="A0A5E7BU97"/>